<accession>A0A240URN5</accession>
<evidence type="ECO:0000313" key="2">
    <source>
        <dbReference type="Proteomes" id="UP000194457"/>
    </source>
</evidence>
<keyword evidence="2" id="KW-1185">Reference proteome</keyword>
<organism evidence="1 2">
    <name type="scientific">Kushneria marisflavi</name>
    <dbReference type="NCBI Taxonomy" id="157779"/>
    <lineage>
        <taxon>Bacteria</taxon>
        <taxon>Pseudomonadati</taxon>
        <taxon>Pseudomonadota</taxon>
        <taxon>Gammaproteobacteria</taxon>
        <taxon>Oceanospirillales</taxon>
        <taxon>Halomonadaceae</taxon>
        <taxon>Kushneria</taxon>
    </lineage>
</organism>
<gene>
    <name evidence="1" type="ORF">B9H00_12015</name>
</gene>
<dbReference type="KEGG" id="kma:B9H00_12015"/>
<dbReference type="RefSeq" id="WP_086900844.1">
    <property type="nucleotide sequence ID" value="NZ_CP021358.1"/>
</dbReference>
<dbReference type="OrthoDB" id="199084at2"/>
<reference evidence="1 2" key="1">
    <citation type="submission" date="2017-05" db="EMBL/GenBank/DDBJ databases">
        <authorList>
            <person name="Song R."/>
            <person name="Chenine A.L."/>
            <person name="Ruprecht R.M."/>
        </authorList>
    </citation>
    <scope>NUCLEOTIDE SEQUENCE [LARGE SCALE GENOMIC DNA]</scope>
    <source>
        <strain evidence="1">SW32</strain>
    </source>
</reference>
<dbReference type="AlphaFoldDB" id="A0A240URN5"/>
<dbReference type="Pfam" id="PF12570">
    <property type="entry name" value="DUF3750"/>
    <property type="match status" value="1"/>
</dbReference>
<dbReference type="Proteomes" id="UP000194457">
    <property type="component" value="Chromosome"/>
</dbReference>
<sequence length="259" mass="28599">MTLIKWLAGVLAFLVLLLSGPAGVWWLGGIDTQTRWSSAGRQSVGLAPRAEAFDGAVVQLYGARAFSWRGAFAMHTWIAVKPEGASTYTTYEVQGWRRPTVRTRDGVPDREWFGQPPHLLADLRGAQAARAISHIEQAVDDYPWPQRYRVFPGPNSNTFIAWLIRQVPELDVEMPSLALGKDYLIDDRHVLGQVIGPAPSGTGYQLSIYGLLGVMVARDEGLEFNLLGLVFGIDPLDLAIKWPGIGRLAPAPLYQSQYE</sequence>
<name>A0A240URN5_9GAMM</name>
<dbReference type="InterPro" id="IPR022224">
    <property type="entry name" value="DUF3750"/>
</dbReference>
<evidence type="ECO:0000313" key="1">
    <source>
        <dbReference type="EMBL" id="ART63689.1"/>
    </source>
</evidence>
<proteinExistence type="predicted"/>
<dbReference type="EMBL" id="CP021358">
    <property type="protein sequence ID" value="ART63689.1"/>
    <property type="molecule type" value="Genomic_DNA"/>
</dbReference>
<protein>
    <submittedName>
        <fullName evidence="1">Uncharacterized protein</fullName>
    </submittedName>
</protein>